<evidence type="ECO:0000256" key="6">
    <source>
        <dbReference type="ARBA" id="ARBA00022801"/>
    </source>
</evidence>
<dbReference type="InterPro" id="IPR011907">
    <property type="entry name" value="RNase_III"/>
</dbReference>
<name>A0A9N9FF96_9GLOM</name>
<keyword evidence="4" id="KW-0540">Nuclease</keyword>
<dbReference type="GO" id="GO:0006364">
    <property type="term" value="P:rRNA processing"/>
    <property type="evidence" value="ECO:0007669"/>
    <property type="project" value="InterPro"/>
</dbReference>
<dbReference type="InterPro" id="IPR036389">
    <property type="entry name" value="RNase_III_sf"/>
</dbReference>
<evidence type="ECO:0000256" key="4">
    <source>
        <dbReference type="ARBA" id="ARBA00022722"/>
    </source>
</evidence>
<dbReference type="GO" id="GO:0004525">
    <property type="term" value="F:ribonuclease III activity"/>
    <property type="evidence" value="ECO:0007669"/>
    <property type="project" value="UniProtKB-EC"/>
</dbReference>
<keyword evidence="5" id="KW-0255">Endonuclease</keyword>
<comment type="catalytic activity">
    <reaction evidence="1">
        <text>Endonucleolytic cleavage to 5'-phosphomonoester.</text>
        <dbReference type="EC" id="3.1.26.3"/>
    </reaction>
</comment>
<evidence type="ECO:0000256" key="1">
    <source>
        <dbReference type="ARBA" id="ARBA00000109"/>
    </source>
</evidence>
<dbReference type="EMBL" id="CAJVQA010001878">
    <property type="protein sequence ID" value="CAG8529513.1"/>
    <property type="molecule type" value="Genomic_DNA"/>
</dbReference>
<dbReference type="Pfam" id="PF14622">
    <property type="entry name" value="Ribonucleas_3_3"/>
    <property type="match status" value="1"/>
</dbReference>
<keyword evidence="12" id="KW-1185">Reference proteome</keyword>
<dbReference type="SUPFAM" id="SSF69065">
    <property type="entry name" value="RNase III domain-like"/>
    <property type="match status" value="1"/>
</dbReference>
<dbReference type="PROSITE" id="PS50137">
    <property type="entry name" value="DS_RBD"/>
    <property type="match status" value="1"/>
</dbReference>
<evidence type="ECO:0000256" key="7">
    <source>
        <dbReference type="ARBA" id="ARBA00022884"/>
    </source>
</evidence>
<evidence type="ECO:0000313" key="12">
    <source>
        <dbReference type="Proteomes" id="UP000789759"/>
    </source>
</evidence>
<proteinExistence type="inferred from homology"/>
<feature type="domain" description="DRBM" evidence="9">
    <location>
        <begin position="180"/>
        <end position="248"/>
    </location>
</feature>
<dbReference type="GO" id="GO:0034475">
    <property type="term" value="P:U4 snRNA 3'-end processing"/>
    <property type="evidence" value="ECO:0007669"/>
    <property type="project" value="UniProtKB-ARBA"/>
</dbReference>
<dbReference type="Gene3D" id="3.30.160.20">
    <property type="match status" value="1"/>
</dbReference>
<evidence type="ECO:0000259" key="10">
    <source>
        <dbReference type="PROSITE" id="PS50142"/>
    </source>
</evidence>
<accession>A0A9N9FF96</accession>
<evidence type="ECO:0000259" key="9">
    <source>
        <dbReference type="PROSITE" id="PS50137"/>
    </source>
</evidence>
<dbReference type="GO" id="GO:0010468">
    <property type="term" value="P:regulation of gene expression"/>
    <property type="evidence" value="ECO:0007669"/>
    <property type="project" value="TreeGrafter"/>
</dbReference>
<reference evidence="11" key="1">
    <citation type="submission" date="2021-06" db="EMBL/GenBank/DDBJ databases">
        <authorList>
            <person name="Kallberg Y."/>
            <person name="Tangrot J."/>
            <person name="Rosling A."/>
        </authorList>
    </citation>
    <scope>NUCLEOTIDE SEQUENCE</scope>
    <source>
        <strain evidence="11">FL966</strain>
    </source>
</reference>
<dbReference type="GO" id="GO:0034963">
    <property type="term" value="P:box C/D sno(s)RNA processing"/>
    <property type="evidence" value="ECO:0007669"/>
    <property type="project" value="UniProtKB-ARBA"/>
</dbReference>
<evidence type="ECO:0000256" key="5">
    <source>
        <dbReference type="ARBA" id="ARBA00022759"/>
    </source>
</evidence>
<protein>
    <recommendedName>
        <fullName evidence="3">ribonuclease III</fullName>
        <ecNumber evidence="3">3.1.26.3</ecNumber>
    </recommendedName>
</protein>
<sequence length="248" mass="27696">MGEIKRWNFNKRNLETEAFTHKSFASEKPENGPHNERLEWIGDSIISAVVADYLFFRFPDYKEGTLTTLRSNIVCKEALAGFARKLGLDKELLLGIGALAAGDRKNDRILEDTFEAYIGAIYLDCNKNLNEVIKFMKPIIEPFVDDLVANSGNGLSSSPTKNGVVYGPMNKPIESDSLENPIGKLQNWAQSRGFEIPEYKFTEKQCENKQGFECEVIIKGKSYGIGWSGNKKDAKKKSAINALESISA</sequence>
<evidence type="ECO:0000256" key="2">
    <source>
        <dbReference type="ARBA" id="ARBA00010183"/>
    </source>
</evidence>
<dbReference type="SUPFAM" id="SSF54768">
    <property type="entry name" value="dsRNA-binding domain-like"/>
    <property type="match status" value="1"/>
</dbReference>
<comment type="caution">
    <text evidence="11">The sequence shown here is derived from an EMBL/GenBank/DDBJ whole genome shotgun (WGS) entry which is preliminary data.</text>
</comment>
<dbReference type="PROSITE" id="PS50142">
    <property type="entry name" value="RNASE_3_2"/>
    <property type="match status" value="1"/>
</dbReference>
<dbReference type="EC" id="3.1.26.3" evidence="3"/>
<dbReference type="HAMAP" id="MF_00104">
    <property type="entry name" value="RNase_III"/>
    <property type="match status" value="1"/>
</dbReference>
<dbReference type="SMART" id="SM00535">
    <property type="entry name" value="RIBOc"/>
    <property type="match status" value="1"/>
</dbReference>
<dbReference type="InterPro" id="IPR014720">
    <property type="entry name" value="dsRBD_dom"/>
</dbReference>
<dbReference type="GO" id="GO:0030847">
    <property type="term" value="P:termination of RNA polymerase II transcription, exosome-dependent"/>
    <property type="evidence" value="ECO:0007669"/>
    <property type="project" value="UniProtKB-ARBA"/>
</dbReference>
<dbReference type="CDD" id="cd10845">
    <property type="entry name" value="DSRM_RNAse_III_family"/>
    <property type="match status" value="1"/>
</dbReference>
<dbReference type="Proteomes" id="UP000789759">
    <property type="component" value="Unassembled WGS sequence"/>
</dbReference>
<dbReference type="PANTHER" id="PTHR11207:SF0">
    <property type="entry name" value="RIBONUCLEASE 3"/>
    <property type="match status" value="1"/>
</dbReference>
<gene>
    <name evidence="11" type="ORF">CPELLU_LOCUS3775</name>
</gene>
<feature type="domain" description="RNase III" evidence="10">
    <location>
        <begin position="9"/>
        <end position="126"/>
    </location>
</feature>
<dbReference type="SMART" id="SM00358">
    <property type="entry name" value="DSRM"/>
    <property type="match status" value="1"/>
</dbReference>
<evidence type="ECO:0000313" key="11">
    <source>
        <dbReference type="EMBL" id="CAG8529513.1"/>
    </source>
</evidence>
<dbReference type="Pfam" id="PF00035">
    <property type="entry name" value="dsrm"/>
    <property type="match status" value="1"/>
</dbReference>
<evidence type="ECO:0000256" key="8">
    <source>
        <dbReference type="PROSITE-ProRule" id="PRU00266"/>
    </source>
</evidence>
<keyword evidence="7 8" id="KW-0694">RNA-binding</keyword>
<dbReference type="GO" id="GO:0003725">
    <property type="term" value="F:double-stranded RNA binding"/>
    <property type="evidence" value="ECO:0007669"/>
    <property type="project" value="TreeGrafter"/>
</dbReference>
<evidence type="ECO:0000256" key="3">
    <source>
        <dbReference type="ARBA" id="ARBA00012177"/>
    </source>
</evidence>
<keyword evidence="6" id="KW-0378">Hydrolase</keyword>
<comment type="similarity">
    <text evidence="2">Belongs to the ribonuclease III family.</text>
</comment>
<dbReference type="PANTHER" id="PTHR11207">
    <property type="entry name" value="RIBONUCLEASE III"/>
    <property type="match status" value="1"/>
</dbReference>
<dbReference type="FunFam" id="1.10.1520.10:FF:000001">
    <property type="entry name" value="Ribonuclease 3"/>
    <property type="match status" value="1"/>
</dbReference>
<dbReference type="InterPro" id="IPR000999">
    <property type="entry name" value="RNase_III_dom"/>
</dbReference>
<dbReference type="OrthoDB" id="2394192at2759"/>
<organism evidence="11 12">
    <name type="scientific">Cetraspora pellucida</name>
    <dbReference type="NCBI Taxonomy" id="1433469"/>
    <lineage>
        <taxon>Eukaryota</taxon>
        <taxon>Fungi</taxon>
        <taxon>Fungi incertae sedis</taxon>
        <taxon>Mucoromycota</taxon>
        <taxon>Glomeromycotina</taxon>
        <taxon>Glomeromycetes</taxon>
        <taxon>Diversisporales</taxon>
        <taxon>Gigasporaceae</taxon>
        <taxon>Cetraspora</taxon>
    </lineage>
</organism>
<dbReference type="CDD" id="cd00593">
    <property type="entry name" value="RIBOc"/>
    <property type="match status" value="1"/>
</dbReference>
<dbReference type="Gene3D" id="1.10.1520.10">
    <property type="entry name" value="Ribonuclease III domain"/>
    <property type="match status" value="1"/>
</dbReference>
<dbReference type="AlphaFoldDB" id="A0A9N9FF96"/>